<gene>
    <name evidence="1" type="ORF">GMARGA_LOCUS42187</name>
</gene>
<reference evidence="1 2" key="1">
    <citation type="submission" date="2021-06" db="EMBL/GenBank/DDBJ databases">
        <authorList>
            <person name="Kallberg Y."/>
            <person name="Tangrot J."/>
            <person name="Rosling A."/>
        </authorList>
    </citation>
    <scope>NUCLEOTIDE SEQUENCE [LARGE SCALE GENOMIC DNA]</scope>
    <source>
        <strain evidence="1 2">120-4 pot B 10/14</strain>
    </source>
</reference>
<sequence>NSELKKIFVKIIQDQLKAHFKHSGLQRVLMLCTLSQFYSVFKGYIHRRFPKSGRVKCLFQGDNAYTLLGQILNDKQ</sequence>
<keyword evidence="2" id="KW-1185">Reference proteome</keyword>
<evidence type="ECO:0000313" key="1">
    <source>
        <dbReference type="EMBL" id="CAG8853366.1"/>
    </source>
</evidence>
<dbReference type="EMBL" id="CAJVQB010123232">
    <property type="protein sequence ID" value="CAG8853366.1"/>
    <property type="molecule type" value="Genomic_DNA"/>
</dbReference>
<evidence type="ECO:0000313" key="2">
    <source>
        <dbReference type="Proteomes" id="UP000789901"/>
    </source>
</evidence>
<accession>A0ABN7XDL0</accession>
<name>A0ABN7XDL0_GIGMA</name>
<proteinExistence type="predicted"/>
<dbReference type="Proteomes" id="UP000789901">
    <property type="component" value="Unassembled WGS sequence"/>
</dbReference>
<feature type="non-terminal residue" evidence="1">
    <location>
        <position position="1"/>
    </location>
</feature>
<comment type="caution">
    <text evidence="1">The sequence shown here is derived from an EMBL/GenBank/DDBJ whole genome shotgun (WGS) entry which is preliminary data.</text>
</comment>
<organism evidence="1 2">
    <name type="scientific">Gigaspora margarita</name>
    <dbReference type="NCBI Taxonomy" id="4874"/>
    <lineage>
        <taxon>Eukaryota</taxon>
        <taxon>Fungi</taxon>
        <taxon>Fungi incertae sedis</taxon>
        <taxon>Mucoromycota</taxon>
        <taxon>Glomeromycotina</taxon>
        <taxon>Glomeromycetes</taxon>
        <taxon>Diversisporales</taxon>
        <taxon>Gigasporaceae</taxon>
        <taxon>Gigaspora</taxon>
    </lineage>
</organism>
<protein>
    <submittedName>
        <fullName evidence="1">18671_t:CDS:1</fullName>
    </submittedName>
</protein>